<protein>
    <submittedName>
        <fullName evidence="1">Uncharacterized protein</fullName>
    </submittedName>
</protein>
<dbReference type="EMBL" id="CM035427">
    <property type="protein sequence ID" value="KAH7306520.1"/>
    <property type="molecule type" value="Genomic_DNA"/>
</dbReference>
<evidence type="ECO:0000313" key="2">
    <source>
        <dbReference type="Proteomes" id="UP000825935"/>
    </source>
</evidence>
<dbReference type="Proteomes" id="UP000825935">
    <property type="component" value="Chromosome 22"/>
</dbReference>
<keyword evidence="2" id="KW-1185">Reference proteome</keyword>
<reference evidence="1" key="1">
    <citation type="submission" date="2021-08" db="EMBL/GenBank/DDBJ databases">
        <title>WGS assembly of Ceratopteris richardii.</title>
        <authorList>
            <person name="Marchant D.B."/>
            <person name="Chen G."/>
            <person name="Jenkins J."/>
            <person name="Shu S."/>
            <person name="Leebens-Mack J."/>
            <person name="Grimwood J."/>
            <person name="Schmutz J."/>
            <person name="Soltis P."/>
            <person name="Soltis D."/>
            <person name="Chen Z.-H."/>
        </authorList>
    </citation>
    <scope>NUCLEOTIDE SEQUENCE</scope>
    <source>
        <strain evidence="1">Whitten #5841</strain>
        <tissue evidence="1">Leaf</tissue>
    </source>
</reference>
<evidence type="ECO:0000313" key="1">
    <source>
        <dbReference type="EMBL" id="KAH7306520.1"/>
    </source>
</evidence>
<name>A0A8T2S5P3_CERRI</name>
<proteinExistence type="predicted"/>
<comment type="caution">
    <text evidence="1">The sequence shown here is derived from an EMBL/GenBank/DDBJ whole genome shotgun (WGS) entry which is preliminary data.</text>
</comment>
<dbReference type="AlphaFoldDB" id="A0A8T2S5P3"/>
<accession>A0A8T2S5P3</accession>
<gene>
    <name evidence="1" type="ORF">KP509_22G016500</name>
</gene>
<organism evidence="1 2">
    <name type="scientific">Ceratopteris richardii</name>
    <name type="common">Triangle waterfern</name>
    <dbReference type="NCBI Taxonomy" id="49495"/>
    <lineage>
        <taxon>Eukaryota</taxon>
        <taxon>Viridiplantae</taxon>
        <taxon>Streptophyta</taxon>
        <taxon>Embryophyta</taxon>
        <taxon>Tracheophyta</taxon>
        <taxon>Polypodiopsida</taxon>
        <taxon>Polypodiidae</taxon>
        <taxon>Polypodiales</taxon>
        <taxon>Pteridineae</taxon>
        <taxon>Pteridaceae</taxon>
        <taxon>Parkerioideae</taxon>
        <taxon>Ceratopteris</taxon>
    </lineage>
</organism>
<sequence>MYYSIREYPEPLLLAGCTVRRLMNGLAFPVQRSSACAVFRSYRGNGLTLQYARPVQFYGHCSAFGWSGLSGEREREGEKRYTVFTYILCAPTLARTVIYTYFPAKTTITLLCIQNCRNAHHVWMTCIFFELFRKCLGVSPVMLA</sequence>